<evidence type="ECO:0000313" key="3">
    <source>
        <dbReference type="Proteomes" id="UP001232148"/>
    </source>
</evidence>
<protein>
    <submittedName>
        <fullName evidence="2">Uncharacterized protein</fullName>
    </submittedName>
</protein>
<accession>A0AAD9LUB9</accession>
<dbReference type="AlphaFoldDB" id="A0AAD9LUB9"/>
<reference evidence="2" key="1">
    <citation type="submission" date="2021-06" db="EMBL/GenBank/DDBJ databases">
        <title>Comparative genomics, transcriptomics and evolutionary studies reveal genomic signatures of adaptation to plant cell wall in hemibiotrophic fungi.</title>
        <authorList>
            <consortium name="DOE Joint Genome Institute"/>
            <person name="Baroncelli R."/>
            <person name="Diaz J.F."/>
            <person name="Benocci T."/>
            <person name="Peng M."/>
            <person name="Battaglia E."/>
            <person name="Haridas S."/>
            <person name="Andreopoulos W."/>
            <person name="Labutti K."/>
            <person name="Pangilinan J."/>
            <person name="Floch G.L."/>
            <person name="Makela M.R."/>
            <person name="Henrissat B."/>
            <person name="Grigoriev I.V."/>
            <person name="Crouch J.A."/>
            <person name="De Vries R.P."/>
            <person name="Sukno S.A."/>
            <person name="Thon M.R."/>
        </authorList>
    </citation>
    <scope>NUCLEOTIDE SEQUENCE</scope>
    <source>
        <strain evidence="2">MAFF235873</strain>
    </source>
</reference>
<dbReference type="EMBL" id="MU843197">
    <property type="protein sequence ID" value="KAK2020652.1"/>
    <property type="molecule type" value="Genomic_DNA"/>
</dbReference>
<organism evidence="2 3">
    <name type="scientific">Colletotrichum zoysiae</name>
    <dbReference type="NCBI Taxonomy" id="1216348"/>
    <lineage>
        <taxon>Eukaryota</taxon>
        <taxon>Fungi</taxon>
        <taxon>Dikarya</taxon>
        <taxon>Ascomycota</taxon>
        <taxon>Pezizomycotina</taxon>
        <taxon>Sordariomycetes</taxon>
        <taxon>Hypocreomycetidae</taxon>
        <taxon>Glomerellales</taxon>
        <taxon>Glomerellaceae</taxon>
        <taxon>Colletotrichum</taxon>
        <taxon>Colletotrichum graminicola species complex</taxon>
    </lineage>
</organism>
<feature type="compositionally biased region" description="Polar residues" evidence="1">
    <location>
        <begin position="141"/>
        <end position="152"/>
    </location>
</feature>
<comment type="caution">
    <text evidence="2">The sequence shown here is derived from an EMBL/GenBank/DDBJ whole genome shotgun (WGS) entry which is preliminary data.</text>
</comment>
<sequence>MGGRAAAQQLPLLQRLSSAADDGGFWSTADKLPFARLFAARSAEAWGWPRPAVWNSITGTTQRAGAESTPVALSECHWQPSPWCRSMYRSLRSGLVWWWPSSPKLQLSKPQLPKVPSYSYVAERAPLVRAHHPSRSGCLVSHQSPKGLSQPSGDPGIPLSAAGSLKPIEVPDRACPQVLTGVNCLFESCNAEQRLGCTGRWNGDK</sequence>
<evidence type="ECO:0000313" key="2">
    <source>
        <dbReference type="EMBL" id="KAK2020652.1"/>
    </source>
</evidence>
<keyword evidence="3" id="KW-1185">Reference proteome</keyword>
<proteinExistence type="predicted"/>
<name>A0AAD9LUB9_9PEZI</name>
<evidence type="ECO:0000256" key="1">
    <source>
        <dbReference type="SAM" id="MobiDB-lite"/>
    </source>
</evidence>
<gene>
    <name evidence="2" type="ORF">LX32DRAFT_304042</name>
</gene>
<dbReference type="Proteomes" id="UP001232148">
    <property type="component" value="Unassembled WGS sequence"/>
</dbReference>
<feature type="region of interest" description="Disordered" evidence="1">
    <location>
        <begin position="139"/>
        <end position="163"/>
    </location>
</feature>